<comment type="caution">
    <text evidence="3">The sequence shown here is derived from an EMBL/GenBank/DDBJ whole genome shotgun (WGS) entry which is preliminary data.</text>
</comment>
<dbReference type="PANTHER" id="PTHR18952">
    <property type="entry name" value="CARBONIC ANHYDRASE"/>
    <property type="match status" value="1"/>
</dbReference>
<dbReference type="GO" id="GO:0004089">
    <property type="term" value="F:carbonate dehydratase activity"/>
    <property type="evidence" value="ECO:0007669"/>
    <property type="project" value="InterPro"/>
</dbReference>
<evidence type="ECO:0000313" key="3">
    <source>
        <dbReference type="EMBL" id="KAI6654568.1"/>
    </source>
</evidence>
<gene>
    <name evidence="3" type="ORF">LOD99_964</name>
</gene>
<evidence type="ECO:0000256" key="1">
    <source>
        <dbReference type="ARBA" id="ARBA00010718"/>
    </source>
</evidence>
<comment type="similarity">
    <text evidence="1">Belongs to the alpha-carbonic anhydrase family.</text>
</comment>
<dbReference type="AlphaFoldDB" id="A0AAV7K024"/>
<sequence length="258" mass="29824">MLCNDGTQQSPINIEMNDTVFNKGLNFETQIPEISHFNIVKSNNILTYELDIVGEYFPIINWVRVNEPSQYYDLNHIEFHWSCNDSKGSEHSIDNISGAAELQLHYYNPDHGGYDDAQVEDYGILVQTYILKLGNKLDLEIFKFGQAENSRMIELSGLISLTSDSKFFKYDGLVRNDPCSRMQWLVMAESIDITEEQLTELRLISSECNVRDQYERTENLVVSRNFEEYTQGSAGCLFKSNLFYALAQAWLSIHYIYI</sequence>
<dbReference type="SMART" id="SM01057">
    <property type="entry name" value="Carb_anhydrase"/>
    <property type="match status" value="1"/>
</dbReference>
<reference evidence="3 4" key="1">
    <citation type="journal article" date="2023" name="BMC Biol.">
        <title>The compact genome of the sponge Oopsacas minuta (Hexactinellida) is lacking key metazoan core genes.</title>
        <authorList>
            <person name="Santini S."/>
            <person name="Schenkelaars Q."/>
            <person name="Jourda C."/>
            <person name="Duchesne M."/>
            <person name="Belahbib H."/>
            <person name="Rocher C."/>
            <person name="Selva M."/>
            <person name="Riesgo A."/>
            <person name="Vervoort M."/>
            <person name="Leys S.P."/>
            <person name="Kodjabachian L."/>
            <person name="Le Bivic A."/>
            <person name="Borchiellini C."/>
            <person name="Claverie J.M."/>
            <person name="Renard E."/>
        </authorList>
    </citation>
    <scope>NUCLEOTIDE SEQUENCE [LARGE SCALE GENOMIC DNA]</scope>
    <source>
        <strain evidence="3">SPO-2</strain>
    </source>
</reference>
<organism evidence="3 4">
    <name type="scientific">Oopsacas minuta</name>
    <dbReference type="NCBI Taxonomy" id="111878"/>
    <lineage>
        <taxon>Eukaryota</taxon>
        <taxon>Metazoa</taxon>
        <taxon>Porifera</taxon>
        <taxon>Hexactinellida</taxon>
        <taxon>Hexasterophora</taxon>
        <taxon>Lyssacinosida</taxon>
        <taxon>Leucopsacidae</taxon>
        <taxon>Oopsacas</taxon>
    </lineage>
</organism>
<dbReference type="GO" id="GO:0008270">
    <property type="term" value="F:zinc ion binding"/>
    <property type="evidence" value="ECO:0007669"/>
    <property type="project" value="InterPro"/>
</dbReference>
<dbReference type="InterPro" id="IPR001148">
    <property type="entry name" value="CA_dom"/>
</dbReference>
<accession>A0AAV7K024</accession>
<proteinExistence type="inferred from homology"/>
<evidence type="ECO:0000259" key="2">
    <source>
        <dbReference type="PROSITE" id="PS51144"/>
    </source>
</evidence>
<dbReference type="GO" id="GO:0006730">
    <property type="term" value="P:one-carbon metabolic process"/>
    <property type="evidence" value="ECO:0007669"/>
    <property type="project" value="TreeGrafter"/>
</dbReference>
<dbReference type="SUPFAM" id="SSF51069">
    <property type="entry name" value="Carbonic anhydrase"/>
    <property type="match status" value="1"/>
</dbReference>
<dbReference type="EMBL" id="JAKMXF010000222">
    <property type="protein sequence ID" value="KAI6654568.1"/>
    <property type="molecule type" value="Genomic_DNA"/>
</dbReference>
<feature type="domain" description="Alpha-carbonic anhydrase" evidence="2">
    <location>
        <begin position="1"/>
        <end position="226"/>
    </location>
</feature>
<dbReference type="Gene3D" id="3.10.200.10">
    <property type="entry name" value="Alpha carbonic anhydrase"/>
    <property type="match status" value="1"/>
</dbReference>
<name>A0AAV7K024_9METZ</name>
<dbReference type="PROSITE" id="PS51144">
    <property type="entry name" value="ALPHA_CA_2"/>
    <property type="match status" value="1"/>
</dbReference>
<dbReference type="Proteomes" id="UP001165289">
    <property type="component" value="Unassembled WGS sequence"/>
</dbReference>
<evidence type="ECO:0000313" key="4">
    <source>
        <dbReference type="Proteomes" id="UP001165289"/>
    </source>
</evidence>
<dbReference type="Pfam" id="PF00194">
    <property type="entry name" value="Carb_anhydrase"/>
    <property type="match status" value="1"/>
</dbReference>
<protein>
    <submittedName>
        <fullName evidence="3">Alpha carbonic anhydrase 5</fullName>
    </submittedName>
</protein>
<dbReference type="InterPro" id="IPR023561">
    <property type="entry name" value="Carbonic_anhydrase_a-class"/>
</dbReference>
<dbReference type="PANTHER" id="PTHR18952:SF208">
    <property type="entry name" value="CARBONIC ANHYDRASE XA-RELATED"/>
    <property type="match status" value="1"/>
</dbReference>
<keyword evidence="4" id="KW-1185">Reference proteome</keyword>
<dbReference type="InterPro" id="IPR036398">
    <property type="entry name" value="CA_dom_sf"/>
</dbReference>